<accession>A0A507FNN2</accession>
<name>A0A507FNN2_9FUNG</name>
<dbReference type="SUPFAM" id="SSF53720">
    <property type="entry name" value="ALDH-like"/>
    <property type="match status" value="1"/>
</dbReference>
<evidence type="ECO:0000256" key="2">
    <source>
        <dbReference type="ARBA" id="ARBA00023002"/>
    </source>
</evidence>
<dbReference type="Proteomes" id="UP000320333">
    <property type="component" value="Unassembled WGS sequence"/>
</dbReference>
<dbReference type="AlphaFoldDB" id="A0A507FNN2"/>
<evidence type="ECO:0000256" key="3">
    <source>
        <dbReference type="ARBA" id="ARBA00023027"/>
    </source>
</evidence>
<comment type="caution">
    <text evidence="7">The sequence shown here is derived from an EMBL/GenBank/DDBJ whole genome shotgun (WGS) entry which is preliminary data.</text>
</comment>
<dbReference type="PANTHER" id="PTHR43570:SF16">
    <property type="entry name" value="ALDEHYDE DEHYDROGENASE TYPE III, ISOFORM Q"/>
    <property type="match status" value="1"/>
</dbReference>
<dbReference type="PANTHER" id="PTHR43570">
    <property type="entry name" value="ALDEHYDE DEHYDROGENASE"/>
    <property type="match status" value="1"/>
</dbReference>
<dbReference type="InterPro" id="IPR015590">
    <property type="entry name" value="Aldehyde_DH_dom"/>
</dbReference>
<keyword evidence="2 5" id="KW-0560">Oxidoreductase</keyword>
<reference evidence="7 8" key="1">
    <citation type="journal article" date="2019" name="Sci. Rep.">
        <title>Comparative genomics of chytrid fungi reveal insights into the obligate biotrophic and pathogenic lifestyle of Synchytrium endobioticum.</title>
        <authorList>
            <person name="van de Vossenberg B.T.L.H."/>
            <person name="Warris S."/>
            <person name="Nguyen H.D.T."/>
            <person name="van Gent-Pelzer M.P.E."/>
            <person name="Joly D.L."/>
            <person name="van de Geest H.C."/>
            <person name="Bonants P.J.M."/>
            <person name="Smith D.S."/>
            <person name="Levesque C.A."/>
            <person name="van der Lee T.A.J."/>
        </authorList>
    </citation>
    <scope>NUCLEOTIDE SEQUENCE [LARGE SCALE GENOMIC DNA]</scope>
    <source>
        <strain evidence="7 8">CBS 675.73</strain>
    </source>
</reference>
<evidence type="ECO:0000256" key="1">
    <source>
        <dbReference type="ARBA" id="ARBA00009986"/>
    </source>
</evidence>
<keyword evidence="3" id="KW-0520">NAD</keyword>
<dbReference type="Gene3D" id="3.40.309.10">
    <property type="entry name" value="Aldehyde Dehydrogenase, Chain A, domain 2"/>
    <property type="match status" value="1"/>
</dbReference>
<organism evidence="7 8">
    <name type="scientific">Chytriomyces confervae</name>
    <dbReference type="NCBI Taxonomy" id="246404"/>
    <lineage>
        <taxon>Eukaryota</taxon>
        <taxon>Fungi</taxon>
        <taxon>Fungi incertae sedis</taxon>
        <taxon>Chytridiomycota</taxon>
        <taxon>Chytridiomycota incertae sedis</taxon>
        <taxon>Chytridiomycetes</taxon>
        <taxon>Chytridiales</taxon>
        <taxon>Chytriomycetaceae</taxon>
        <taxon>Chytriomyces</taxon>
    </lineage>
</organism>
<dbReference type="GO" id="GO:0006081">
    <property type="term" value="P:aldehyde metabolic process"/>
    <property type="evidence" value="ECO:0007669"/>
    <property type="project" value="InterPro"/>
</dbReference>
<evidence type="ECO:0000256" key="5">
    <source>
        <dbReference type="RuleBase" id="RU003345"/>
    </source>
</evidence>
<feature type="active site" evidence="4">
    <location>
        <position position="213"/>
    </location>
</feature>
<dbReference type="InterPro" id="IPR016163">
    <property type="entry name" value="Ald_DH_C"/>
</dbReference>
<dbReference type="EMBL" id="QEAP01000010">
    <property type="protein sequence ID" value="TPX78029.1"/>
    <property type="molecule type" value="Genomic_DNA"/>
</dbReference>
<dbReference type="FunFam" id="3.40.309.10:FF:000003">
    <property type="entry name" value="Aldehyde dehydrogenase"/>
    <property type="match status" value="1"/>
</dbReference>
<dbReference type="GO" id="GO:0005737">
    <property type="term" value="C:cytoplasm"/>
    <property type="evidence" value="ECO:0007669"/>
    <property type="project" value="TreeGrafter"/>
</dbReference>
<evidence type="ECO:0000313" key="8">
    <source>
        <dbReference type="Proteomes" id="UP000320333"/>
    </source>
</evidence>
<evidence type="ECO:0000313" key="7">
    <source>
        <dbReference type="EMBL" id="TPX78029.1"/>
    </source>
</evidence>
<keyword evidence="8" id="KW-1185">Reference proteome</keyword>
<dbReference type="STRING" id="246404.A0A507FNN2"/>
<comment type="similarity">
    <text evidence="1 5">Belongs to the aldehyde dehydrogenase family.</text>
</comment>
<gene>
    <name evidence="7" type="ORF">CcCBS67573_g00701</name>
</gene>
<dbReference type="PROSITE" id="PS00687">
    <property type="entry name" value="ALDEHYDE_DEHYDR_GLU"/>
    <property type="match status" value="1"/>
</dbReference>
<evidence type="ECO:0000256" key="4">
    <source>
        <dbReference type="PROSITE-ProRule" id="PRU10007"/>
    </source>
</evidence>
<dbReference type="InterPro" id="IPR012394">
    <property type="entry name" value="Aldehyde_DH_NAD(P)"/>
</dbReference>
<dbReference type="FunFam" id="3.40.605.10:FF:000004">
    <property type="entry name" value="Aldehyde dehydrogenase"/>
    <property type="match status" value="1"/>
</dbReference>
<dbReference type="Pfam" id="PF00171">
    <property type="entry name" value="Aldedh"/>
    <property type="match status" value="1"/>
</dbReference>
<protein>
    <recommendedName>
        <fullName evidence="6">Aldehyde dehydrogenase domain-containing protein</fullName>
    </recommendedName>
</protein>
<proteinExistence type="inferred from homology"/>
<evidence type="ECO:0000259" key="6">
    <source>
        <dbReference type="Pfam" id="PF00171"/>
    </source>
</evidence>
<dbReference type="InterPro" id="IPR029510">
    <property type="entry name" value="Ald_DH_CS_GLU"/>
</dbReference>
<feature type="domain" description="Aldehyde dehydrogenase" evidence="6">
    <location>
        <begin position="7"/>
        <end position="433"/>
    </location>
</feature>
<dbReference type="GO" id="GO:0004029">
    <property type="term" value="F:aldehyde dehydrogenase (NAD+) activity"/>
    <property type="evidence" value="ECO:0007669"/>
    <property type="project" value="TreeGrafter"/>
</dbReference>
<dbReference type="InterPro" id="IPR016161">
    <property type="entry name" value="Ald_DH/histidinol_DH"/>
</dbReference>
<dbReference type="Gene3D" id="3.40.605.10">
    <property type="entry name" value="Aldehyde Dehydrogenase, Chain A, domain 1"/>
    <property type="match status" value="1"/>
</dbReference>
<sequence>MPTPLTEIEASVSYLRKTFDSNKTKSIEWRRDQLTRLFRFVTDKQDLILEAVAKDNQKSYGEIGSEMAVVNNEIAMALHNLDKWTQPKKCKPSLATIADRVEVRHEPLGVVLIIGAWNFNVQLVLAPLAAALAAGNCAIIKPSEVAPHTEAFLANWLPKILDNSAIRVVTGGVPETTRLLELKFDLIFYTGGGSIGKIIMSAAAKQLTPVILELGGKSPVYVHSDADIEVAAQRIIWAKTVNCGQICLAPDYVMANKSVISKLIPAMKKAIVQMCSENPQSASYYARIINSNHTQRLKSVLDRQLLLSHSKLEAGGTVDVQNRFIAPTLVSGVKTVDPLMEDEIFGPLLGLVEVADVDEAISIIKSKERPLSLYIFAKSQKIIDKITDNTLSGSVIVNDLLMNMIIEDMPFGGVGSSGMGAYHGHSGFLAFSHQRGYLHRGTDFVSEKIHSLLYAPVSSTPRMLAIMQSAVLKKPPTALGRVLKKAWPVFWRFAAYALVFEGGRRVGGIVDWQAAALNFKEVQKKLVKCHNDRYSGPLSRILLRHKFAVFNESTDTTLH</sequence>
<dbReference type="OrthoDB" id="440325at2759"/>
<dbReference type="InterPro" id="IPR016162">
    <property type="entry name" value="Ald_DH_N"/>
</dbReference>